<proteinExistence type="predicted"/>
<dbReference type="GO" id="GO:0050660">
    <property type="term" value="F:flavin adenine dinucleotide binding"/>
    <property type="evidence" value="ECO:0007669"/>
    <property type="project" value="TreeGrafter"/>
</dbReference>
<dbReference type="PANTHER" id="PTHR43539:SF78">
    <property type="entry name" value="FLAVIN-CONTAINING MONOOXYGENASE"/>
    <property type="match status" value="1"/>
</dbReference>
<dbReference type="Proteomes" id="UP000198131">
    <property type="component" value="Unassembled WGS sequence"/>
</dbReference>
<keyword evidence="1" id="KW-0560">Oxidoreductase</keyword>
<keyword evidence="3" id="KW-1185">Reference proteome</keyword>
<dbReference type="InterPro" id="IPR036188">
    <property type="entry name" value="FAD/NAD-bd_sf"/>
</dbReference>
<accession>A0A212UCW1</accession>
<dbReference type="InterPro" id="IPR050982">
    <property type="entry name" value="Auxin_biosynth/cation_transpt"/>
</dbReference>
<dbReference type="PRINTS" id="PR00368">
    <property type="entry name" value="FADPNR"/>
</dbReference>
<name>A0A212UCW1_9BACT</name>
<reference evidence="3" key="1">
    <citation type="submission" date="2017-06" db="EMBL/GenBank/DDBJ databases">
        <authorList>
            <person name="Varghese N."/>
            <person name="Submissions S."/>
        </authorList>
    </citation>
    <scope>NUCLEOTIDE SEQUENCE [LARGE SCALE GENOMIC DNA]</scope>
    <source>
        <strain evidence="3">DSM 11116</strain>
    </source>
</reference>
<gene>
    <name evidence="2" type="ORF">SAMN06265337_3211</name>
</gene>
<evidence type="ECO:0000313" key="2">
    <source>
        <dbReference type="EMBL" id="SNC76095.1"/>
    </source>
</evidence>
<sequence length="355" mass="38107">MNASPPLLFADAVIIGAGQTGLAVAYYLQQRQASFVVLDERPAVGDVWATRYNSLRLFSPTWASGLPGLGWPSTASTYPSKDEAAQYLLQYAAHFRLPIENNERVTQVSPTAGGFEVQTASGKRYHTPRVIVCTGPYTAPAVPAFAENLPASVHQLHSSLYQKPAQIAADGPLAVVGSGNSALQIAADLATTGRPVYIAFDEQTPAVPNNTATWLSLLGTGLLQVPGHTWLGRFMRQQKEPVVRGDLQRLRRLPNVHFIGRALAATAAGGLAGRQSATPPLAAVVWATGYRPDYRWLHVPAALLPDGKPRHFRGISPVPGLAFLGLDWLNTRRSALMGGAAADARYVVEQLFKST</sequence>
<dbReference type="Gene3D" id="3.50.50.60">
    <property type="entry name" value="FAD/NAD(P)-binding domain"/>
    <property type="match status" value="1"/>
</dbReference>
<dbReference type="Pfam" id="PF13738">
    <property type="entry name" value="Pyr_redox_3"/>
    <property type="match status" value="1"/>
</dbReference>
<evidence type="ECO:0000313" key="3">
    <source>
        <dbReference type="Proteomes" id="UP000198131"/>
    </source>
</evidence>
<dbReference type="GO" id="GO:0004497">
    <property type="term" value="F:monooxygenase activity"/>
    <property type="evidence" value="ECO:0007669"/>
    <property type="project" value="TreeGrafter"/>
</dbReference>
<dbReference type="AlphaFoldDB" id="A0A212UCW1"/>
<evidence type="ECO:0000256" key="1">
    <source>
        <dbReference type="ARBA" id="ARBA00023002"/>
    </source>
</evidence>
<protein>
    <submittedName>
        <fullName evidence="2">Putative flavoprotein involved in K+ transport</fullName>
    </submittedName>
</protein>
<dbReference type="RefSeq" id="WP_088844498.1">
    <property type="nucleotide sequence ID" value="NZ_FYEW01000002.1"/>
</dbReference>
<dbReference type="PANTHER" id="PTHR43539">
    <property type="entry name" value="FLAVIN-BINDING MONOOXYGENASE-LIKE PROTEIN (AFU_ORTHOLOGUE AFUA_4G09220)"/>
    <property type="match status" value="1"/>
</dbReference>
<dbReference type="PRINTS" id="PR00469">
    <property type="entry name" value="PNDRDTASEII"/>
</dbReference>
<dbReference type="EMBL" id="FYEW01000002">
    <property type="protein sequence ID" value="SNC76095.1"/>
    <property type="molecule type" value="Genomic_DNA"/>
</dbReference>
<organism evidence="2 3">
    <name type="scientific">Hymenobacter gelipurpurascens</name>
    <dbReference type="NCBI Taxonomy" id="89968"/>
    <lineage>
        <taxon>Bacteria</taxon>
        <taxon>Pseudomonadati</taxon>
        <taxon>Bacteroidota</taxon>
        <taxon>Cytophagia</taxon>
        <taxon>Cytophagales</taxon>
        <taxon>Hymenobacteraceae</taxon>
        <taxon>Hymenobacter</taxon>
    </lineage>
</organism>
<dbReference type="SUPFAM" id="SSF51905">
    <property type="entry name" value="FAD/NAD(P)-binding domain"/>
    <property type="match status" value="2"/>
</dbReference>
<dbReference type="OrthoDB" id="9778740at2"/>